<organism evidence="8 9">
    <name type="scientific">Megaselia scalaris</name>
    <name type="common">Humpbacked fly</name>
    <name type="synonym">Phora scalaris</name>
    <dbReference type="NCBI Taxonomy" id="36166"/>
    <lineage>
        <taxon>Eukaryota</taxon>
        <taxon>Metazoa</taxon>
        <taxon>Ecdysozoa</taxon>
        <taxon>Arthropoda</taxon>
        <taxon>Hexapoda</taxon>
        <taxon>Insecta</taxon>
        <taxon>Pterygota</taxon>
        <taxon>Neoptera</taxon>
        <taxon>Endopterygota</taxon>
        <taxon>Diptera</taxon>
        <taxon>Brachycera</taxon>
        <taxon>Muscomorpha</taxon>
        <taxon>Platypezoidea</taxon>
        <taxon>Phoridae</taxon>
        <taxon>Megaseliini</taxon>
        <taxon>Megaselia</taxon>
    </lineage>
</organism>
<feature type="transmembrane region" description="Helical" evidence="7">
    <location>
        <begin position="58"/>
        <end position="76"/>
    </location>
</feature>
<feature type="transmembrane region" description="Helical" evidence="7">
    <location>
        <begin position="222"/>
        <end position="243"/>
    </location>
</feature>
<keyword evidence="4" id="KW-0571">Peptide transport</keyword>
<comment type="subcellular location">
    <subcellularLocation>
        <location evidence="1">Membrane</location>
        <topology evidence="1">Multi-pass membrane protein</topology>
    </subcellularLocation>
</comment>
<dbReference type="AlphaFoldDB" id="T1GAZ4"/>
<reference evidence="8" key="2">
    <citation type="submission" date="2015-06" db="UniProtKB">
        <authorList>
            <consortium name="EnsemblMetazoa"/>
        </authorList>
    </citation>
    <scope>IDENTIFICATION</scope>
</reference>
<keyword evidence="4" id="KW-0813">Transport</keyword>
<comment type="similarity">
    <text evidence="2">Belongs to the major facilitator superfamily. Proton-dependent oligopeptide transporter (POT/PTR) (TC 2.A.17) family.</text>
</comment>
<protein>
    <submittedName>
        <fullName evidence="8">Uncharacterized protein</fullName>
    </submittedName>
</protein>
<keyword evidence="9" id="KW-1185">Reference proteome</keyword>
<evidence type="ECO:0000256" key="5">
    <source>
        <dbReference type="ARBA" id="ARBA00022989"/>
    </source>
</evidence>
<dbReference type="Gene3D" id="1.20.1250.20">
    <property type="entry name" value="MFS general substrate transporter like domains"/>
    <property type="match status" value="1"/>
</dbReference>
<name>T1GAZ4_MEGSC</name>
<dbReference type="InterPro" id="IPR000109">
    <property type="entry name" value="POT_fam"/>
</dbReference>
<dbReference type="GO" id="GO:0015833">
    <property type="term" value="P:peptide transport"/>
    <property type="evidence" value="ECO:0007669"/>
    <property type="project" value="UniProtKB-KW"/>
</dbReference>
<evidence type="ECO:0000256" key="3">
    <source>
        <dbReference type="ARBA" id="ARBA00022692"/>
    </source>
</evidence>
<proteinExistence type="inferred from homology"/>
<dbReference type="Pfam" id="PF00854">
    <property type="entry name" value="PTR2"/>
    <property type="match status" value="1"/>
</dbReference>
<dbReference type="EnsemblMetazoa" id="MESCA000412-RA">
    <property type="protein sequence ID" value="MESCA000412-PA"/>
    <property type="gene ID" value="MESCA000412"/>
</dbReference>
<evidence type="ECO:0000256" key="2">
    <source>
        <dbReference type="ARBA" id="ARBA00005982"/>
    </source>
</evidence>
<dbReference type="InterPro" id="IPR036259">
    <property type="entry name" value="MFS_trans_sf"/>
</dbReference>
<sequence length="347" mass="39579">MVWTVFNIVSQQSAAINFHGVLITSLDFNWKWINSSLYNFIGSKTVQNPRTKRIINRLFSHYYFVYYLGIFLSKIVPPMIRAETSCFGKNGCYPAVFGALGSIFMMSWIVFLIGKIYYKDERISDENVILKFFGCIKHALVTKMKSSSSEERKEHWIEYAEGRYSLEFIDDVHTVIKITKLFIPLPIYYALLAQQDSSWTFQASQMDTTVFGFRIEPDQAKAMGPVFLFTMIPIWTYLVTPILKTCDIEISALKSMVVGGFVSALSFICAGILQIEINSSVEKTVNILWQIPQFFLIMFGELLLSIPGLEFAFKQAPESMKSVLTAAFFINNAFGNLIVVLITEIKL</sequence>
<dbReference type="GO" id="GO:0022857">
    <property type="term" value="F:transmembrane transporter activity"/>
    <property type="evidence" value="ECO:0007669"/>
    <property type="project" value="InterPro"/>
</dbReference>
<keyword evidence="3 7" id="KW-0812">Transmembrane</keyword>
<feature type="transmembrane region" description="Helical" evidence="7">
    <location>
        <begin position="287"/>
        <end position="306"/>
    </location>
</feature>
<accession>T1GAZ4</accession>
<dbReference type="STRING" id="36166.T1GAZ4"/>
<dbReference type="PANTHER" id="PTHR11654">
    <property type="entry name" value="OLIGOPEPTIDE TRANSPORTER-RELATED"/>
    <property type="match status" value="1"/>
</dbReference>
<evidence type="ECO:0000256" key="6">
    <source>
        <dbReference type="ARBA" id="ARBA00023136"/>
    </source>
</evidence>
<keyword evidence="6 7" id="KW-0472">Membrane</keyword>
<evidence type="ECO:0000256" key="1">
    <source>
        <dbReference type="ARBA" id="ARBA00004141"/>
    </source>
</evidence>
<dbReference type="GO" id="GO:0016020">
    <property type="term" value="C:membrane"/>
    <property type="evidence" value="ECO:0007669"/>
    <property type="project" value="UniProtKB-SubCell"/>
</dbReference>
<keyword evidence="5 7" id="KW-1133">Transmembrane helix</keyword>
<evidence type="ECO:0000313" key="8">
    <source>
        <dbReference type="EnsemblMetazoa" id="MESCA000412-PA"/>
    </source>
</evidence>
<feature type="transmembrane region" description="Helical" evidence="7">
    <location>
        <begin position="255"/>
        <end position="275"/>
    </location>
</feature>
<evidence type="ECO:0000256" key="4">
    <source>
        <dbReference type="ARBA" id="ARBA00022856"/>
    </source>
</evidence>
<dbReference type="HOGENOM" id="CLU_802401_0_0_1"/>
<feature type="transmembrane region" description="Helical" evidence="7">
    <location>
        <begin position="326"/>
        <end position="345"/>
    </location>
</feature>
<evidence type="ECO:0000256" key="7">
    <source>
        <dbReference type="SAM" id="Phobius"/>
    </source>
</evidence>
<feature type="transmembrane region" description="Helical" evidence="7">
    <location>
        <begin position="96"/>
        <end position="118"/>
    </location>
</feature>
<evidence type="ECO:0000313" key="9">
    <source>
        <dbReference type="Proteomes" id="UP000015102"/>
    </source>
</evidence>
<dbReference type="OMA" id="DDRVRGQ"/>
<reference evidence="9" key="1">
    <citation type="submission" date="2013-02" db="EMBL/GenBank/DDBJ databases">
        <authorList>
            <person name="Hughes D."/>
        </authorList>
    </citation>
    <scope>NUCLEOTIDE SEQUENCE</scope>
    <source>
        <strain>Durham</strain>
        <strain evidence="9">NC isolate 2 -- Noor lab</strain>
    </source>
</reference>
<keyword evidence="4" id="KW-0653">Protein transport</keyword>
<dbReference type="Proteomes" id="UP000015102">
    <property type="component" value="Unassembled WGS sequence"/>
</dbReference>
<dbReference type="EMBL" id="CAQQ02072416">
    <property type="status" value="NOT_ANNOTATED_CDS"/>
    <property type="molecule type" value="Genomic_DNA"/>
</dbReference>